<sequence>MNINKLFNLDGKVAVITGASQGIGRDMAKLLGYAGARVALVARNEEKLRALANEMKGEGIDTMFYPCDITKVDDISEMMNEVFNHFGQIDILINNAGINIPKPADEVTEKDWDTVLDLNLKSAFFCCQAAGKYMKEQNKGKIINISSQMAQVGYFNRAAYCSSKGGVMQLTRSLAIEWASHQINVNSIAPTFIETPMTEKMFDDPNFKSEVLSRIPLGRLAKSEDLFGALLFLSSSSSDMVTGQTLFVDGGWTVW</sequence>
<keyword evidence="4" id="KW-1185">Reference proteome</keyword>
<dbReference type="SUPFAM" id="SSF51735">
    <property type="entry name" value="NAD(P)-binding Rossmann-fold domains"/>
    <property type="match status" value="1"/>
</dbReference>
<comment type="caution">
    <text evidence="3">The sequence shown here is derived from an EMBL/GenBank/DDBJ whole genome shotgun (WGS) entry which is preliminary data.</text>
</comment>
<evidence type="ECO:0000256" key="2">
    <source>
        <dbReference type="ARBA" id="ARBA00023002"/>
    </source>
</evidence>
<dbReference type="InterPro" id="IPR020904">
    <property type="entry name" value="Sc_DH/Rdtase_CS"/>
</dbReference>
<organism evidence="3 4">
    <name type="scientific">Pseudoneobacillus rhizosphaerae</name>
    <dbReference type="NCBI Taxonomy" id="2880968"/>
    <lineage>
        <taxon>Bacteria</taxon>
        <taxon>Bacillati</taxon>
        <taxon>Bacillota</taxon>
        <taxon>Bacilli</taxon>
        <taxon>Bacillales</taxon>
        <taxon>Bacillaceae</taxon>
        <taxon>Pseudoneobacillus</taxon>
    </lineage>
</organism>
<dbReference type="GO" id="GO:0047001">
    <property type="term" value="F:2-dehydro-3-deoxy-D-gluconate 5-dehydrogenase activity"/>
    <property type="evidence" value="ECO:0007669"/>
    <property type="project" value="UniProtKB-EC"/>
</dbReference>
<evidence type="ECO:0000313" key="4">
    <source>
        <dbReference type="Proteomes" id="UP000789845"/>
    </source>
</evidence>
<dbReference type="InterPro" id="IPR036291">
    <property type="entry name" value="NAD(P)-bd_dom_sf"/>
</dbReference>
<comment type="similarity">
    <text evidence="1">Belongs to the short-chain dehydrogenases/reductases (SDR) family.</text>
</comment>
<dbReference type="EC" id="1.1.1.127" evidence="3"/>
<keyword evidence="2 3" id="KW-0560">Oxidoreductase</keyword>
<dbReference type="GO" id="GO:0048038">
    <property type="term" value="F:quinone binding"/>
    <property type="evidence" value="ECO:0007669"/>
    <property type="project" value="TreeGrafter"/>
</dbReference>
<dbReference type="FunFam" id="3.40.50.720:FF:000240">
    <property type="entry name" value="SDR family oxidoreductase"/>
    <property type="match status" value="1"/>
</dbReference>
<dbReference type="GO" id="GO:0005975">
    <property type="term" value="P:carbohydrate metabolic process"/>
    <property type="evidence" value="ECO:0007669"/>
    <property type="project" value="UniProtKB-ARBA"/>
</dbReference>
<dbReference type="PROSITE" id="PS00061">
    <property type="entry name" value="ADH_SHORT"/>
    <property type="match status" value="1"/>
</dbReference>
<dbReference type="RefSeq" id="WP_230498080.1">
    <property type="nucleotide sequence ID" value="NZ_CAKJTG010000024.1"/>
</dbReference>
<dbReference type="EMBL" id="CAKJTG010000024">
    <property type="protein sequence ID" value="CAG9609845.1"/>
    <property type="molecule type" value="Genomic_DNA"/>
</dbReference>
<accession>A0A9C7GD07</accession>
<dbReference type="NCBIfam" id="NF005559">
    <property type="entry name" value="PRK07231.1"/>
    <property type="match status" value="1"/>
</dbReference>
<dbReference type="Gene3D" id="3.40.50.720">
    <property type="entry name" value="NAD(P)-binding Rossmann-like Domain"/>
    <property type="match status" value="1"/>
</dbReference>
<evidence type="ECO:0000256" key="1">
    <source>
        <dbReference type="ARBA" id="ARBA00006484"/>
    </source>
</evidence>
<protein>
    <submittedName>
        <fullName evidence="3">2-dehydro-3-deoxy-D-gluconate 5-dehydrogenase</fullName>
        <ecNumber evidence="3">1.1.1.127</ecNumber>
    </submittedName>
</protein>
<proteinExistence type="inferred from homology"/>
<dbReference type="PRINTS" id="PR00080">
    <property type="entry name" value="SDRFAMILY"/>
</dbReference>
<dbReference type="InterPro" id="IPR002347">
    <property type="entry name" value="SDR_fam"/>
</dbReference>
<dbReference type="Proteomes" id="UP000789845">
    <property type="component" value="Unassembled WGS sequence"/>
</dbReference>
<dbReference type="PANTHER" id="PTHR42760">
    <property type="entry name" value="SHORT-CHAIN DEHYDROGENASES/REDUCTASES FAMILY MEMBER"/>
    <property type="match status" value="1"/>
</dbReference>
<dbReference type="GO" id="GO:0006633">
    <property type="term" value="P:fatty acid biosynthetic process"/>
    <property type="evidence" value="ECO:0007669"/>
    <property type="project" value="TreeGrafter"/>
</dbReference>
<name>A0A9C7GD07_9BACI</name>
<dbReference type="PRINTS" id="PR00081">
    <property type="entry name" value="GDHRDH"/>
</dbReference>
<dbReference type="AlphaFoldDB" id="A0A9C7GD07"/>
<gene>
    <name evidence="3" type="primary">kduD</name>
    <name evidence="3" type="ORF">NEOCIP111885_03588</name>
</gene>
<dbReference type="Pfam" id="PF13561">
    <property type="entry name" value="adh_short_C2"/>
    <property type="match status" value="1"/>
</dbReference>
<reference evidence="3" key="1">
    <citation type="submission" date="2021-10" db="EMBL/GenBank/DDBJ databases">
        <authorList>
            <person name="Criscuolo A."/>
        </authorList>
    </citation>
    <scope>NUCLEOTIDE SEQUENCE</scope>
    <source>
        <strain evidence="3">CIP111885</strain>
    </source>
</reference>
<evidence type="ECO:0000313" key="3">
    <source>
        <dbReference type="EMBL" id="CAG9609845.1"/>
    </source>
</evidence>
<dbReference type="PANTHER" id="PTHR42760:SF133">
    <property type="entry name" value="3-OXOACYL-[ACYL-CARRIER-PROTEIN] REDUCTASE"/>
    <property type="match status" value="1"/>
</dbReference>